<organism evidence="1 2">
    <name type="scientific">Limosilactobacillus mucosae</name>
    <name type="common">Lactobacillus mucosae</name>
    <dbReference type="NCBI Taxonomy" id="97478"/>
    <lineage>
        <taxon>Bacteria</taxon>
        <taxon>Bacillati</taxon>
        <taxon>Bacillota</taxon>
        <taxon>Bacilli</taxon>
        <taxon>Lactobacillales</taxon>
        <taxon>Lactobacillaceae</taxon>
        <taxon>Limosilactobacillus</taxon>
    </lineage>
</organism>
<evidence type="ECO:0000313" key="2">
    <source>
        <dbReference type="Proteomes" id="UP000030001"/>
    </source>
</evidence>
<dbReference type="EMBL" id="JROC01000037">
    <property type="protein sequence ID" value="KGL66361.1"/>
    <property type="molecule type" value="Genomic_DNA"/>
</dbReference>
<gene>
    <name evidence="1" type="ORF">LX03_10345</name>
</gene>
<reference evidence="1 2" key="1">
    <citation type="submission" date="2014-09" db="EMBL/GenBank/DDBJ databases">
        <title>Lactobacillus mucosae CRL573 Genome Sequencing.</title>
        <authorList>
            <person name="Bleckwedel J."/>
            <person name="Teran L.C."/>
            <person name="Bonacina J."/>
            <person name="Saavedra L."/>
            <person name="Mozzi F.B."/>
            <person name="Raya R.R."/>
        </authorList>
    </citation>
    <scope>NUCLEOTIDE SEQUENCE [LARGE SCALE GENOMIC DNA]</scope>
    <source>
        <strain evidence="1 2">CRL573</strain>
    </source>
</reference>
<name>A0A099YAD0_LIMMU</name>
<protein>
    <submittedName>
        <fullName evidence="1">Uncharacterized protein</fullName>
    </submittedName>
</protein>
<dbReference type="Proteomes" id="UP000030001">
    <property type="component" value="Unassembled WGS sequence"/>
</dbReference>
<evidence type="ECO:0000313" key="1">
    <source>
        <dbReference type="EMBL" id="KGL66361.1"/>
    </source>
</evidence>
<dbReference type="AlphaFoldDB" id="A0A099YAD0"/>
<proteinExistence type="predicted"/>
<accession>A0A099YAD0</accession>
<comment type="caution">
    <text evidence="1">The sequence shown here is derived from an EMBL/GenBank/DDBJ whole genome shotgun (WGS) entry which is preliminary data.</text>
</comment>
<sequence>MNERTLIDPEAFSLKFAQTAQTEAIADKDLAIAAKKFLLSYLTAYYLVDDFNAIERTNFKRVDEKKFQDLTFEELLNRVKSLNKY</sequence>